<accession>A0ABR1PGA0</accession>
<feature type="compositionally biased region" description="Polar residues" evidence="1">
    <location>
        <begin position="108"/>
        <end position="117"/>
    </location>
</feature>
<feature type="region of interest" description="Disordered" evidence="1">
    <location>
        <begin position="61"/>
        <end position="207"/>
    </location>
</feature>
<feature type="compositionally biased region" description="Basic and acidic residues" evidence="1">
    <location>
        <begin position="165"/>
        <end position="187"/>
    </location>
</feature>
<evidence type="ECO:0000313" key="2">
    <source>
        <dbReference type="EMBL" id="KAK7736047.1"/>
    </source>
</evidence>
<organism evidence="2 3">
    <name type="scientific">Diaporthe eres</name>
    <name type="common">Phomopsis oblonga</name>
    <dbReference type="NCBI Taxonomy" id="83184"/>
    <lineage>
        <taxon>Eukaryota</taxon>
        <taxon>Fungi</taxon>
        <taxon>Dikarya</taxon>
        <taxon>Ascomycota</taxon>
        <taxon>Pezizomycotina</taxon>
        <taxon>Sordariomycetes</taxon>
        <taxon>Sordariomycetidae</taxon>
        <taxon>Diaporthales</taxon>
        <taxon>Diaporthaceae</taxon>
        <taxon>Diaporthe</taxon>
        <taxon>Diaporthe eres species complex</taxon>
    </lineage>
</organism>
<evidence type="ECO:0000256" key="1">
    <source>
        <dbReference type="SAM" id="MobiDB-lite"/>
    </source>
</evidence>
<feature type="compositionally biased region" description="Basic and acidic residues" evidence="1">
    <location>
        <begin position="135"/>
        <end position="148"/>
    </location>
</feature>
<proteinExistence type="predicted"/>
<protein>
    <recommendedName>
        <fullName evidence="4">Clr5 domain-containing protein</fullName>
    </recommendedName>
</protein>
<reference evidence="2 3" key="1">
    <citation type="submission" date="2024-02" db="EMBL/GenBank/DDBJ databases">
        <title>De novo assembly and annotation of 12 fungi associated with fruit tree decline syndrome in Ontario, Canada.</title>
        <authorList>
            <person name="Sulman M."/>
            <person name="Ellouze W."/>
            <person name="Ilyukhin E."/>
        </authorList>
    </citation>
    <scope>NUCLEOTIDE SEQUENCE [LARGE SCALE GENOMIC DNA]</scope>
    <source>
        <strain evidence="2 3">M169</strain>
    </source>
</reference>
<evidence type="ECO:0000313" key="3">
    <source>
        <dbReference type="Proteomes" id="UP001430848"/>
    </source>
</evidence>
<sequence>MSDFKMVENRKYNDEEIKYVVSRIHANWRPEIIAKAFKQDHPYWADRDFTKKQVNYIRSTYKTPPGIIKPHTGPIPQFSRSPTPEDSPDMTGPRRSDRKRKQAVAAAQNRSSSTQAPASERASSPIVGPSRKIRKIEPKRDTSTHQEEGSVSEDVSSPVAGPSRKRQEPMRDDPPRHGEASVSERARNPFSSPSHKRQKPMRDTPTHHESLIQVQGLVPGFMSGAVANAGNVMGDTIPQEPFDVNANASDLFAGMNYGIGAFELDPASRYLSLDPSSPGMMGSGAFAAQGSMIPGAHDVLPDFPLQSIEEHESIATGAGTNATNSAFPTPQQQQSLQFGMPNVEGPLPPGYTRAGAQARDDPYGVWYFNPHDTCRIPMGHRHDMDSGVYFSSEVCVYQSLMAMRNTQGIGFLLGVAKTAELILNSQGRSHLDNAGPIYIDPGALMIQITQIVNSHLPAQIPDREHFQVPTVSDIQRLSERNSRLPAGHFFDPFHRRDVPYDMPVRSWDNEEN</sequence>
<comment type="caution">
    <text evidence="2">The sequence shown here is derived from an EMBL/GenBank/DDBJ whole genome shotgun (WGS) entry which is preliminary data.</text>
</comment>
<dbReference type="EMBL" id="JAKNSF020000011">
    <property type="protein sequence ID" value="KAK7736047.1"/>
    <property type="molecule type" value="Genomic_DNA"/>
</dbReference>
<dbReference type="Proteomes" id="UP001430848">
    <property type="component" value="Unassembled WGS sequence"/>
</dbReference>
<name>A0ABR1PGA0_DIAER</name>
<evidence type="ECO:0008006" key="4">
    <source>
        <dbReference type="Google" id="ProtNLM"/>
    </source>
</evidence>
<gene>
    <name evidence="2" type="ORF">SLS63_003568</name>
</gene>
<keyword evidence="3" id="KW-1185">Reference proteome</keyword>